<gene>
    <name evidence="2" type="ORF">H3H32_36535</name>
</gene>
<dbReference type="AlphaFoldDB" id="A0A7G5GWR7"/>
<dbReference type="Proteomes" id="UP000515369">
    <property type="component" value="Chromosome"/>
</dbReference>
<evidence type="ECO:0000256" key="1">
    <source>
        <dbReference type="SAM" id="Phobius"/>
    </source>
</evidence>
<keyword evidence="1" id="KW-1133">Transmembrane helix</keyword>
<keyword evidence="3" id="KW-1185">Reference proteome</keyword>
<organism evidence="2 3">
    <name type="scientific">Spirosoma foliorum</name>
    <dbReference type="NCBI Taxonomy" id="2710596"/>
    <lineage>
        <taxon>Bacteria</taxon>
        <taxon>Pseudomonadati</taxon>
        <taxon>Bacteroidota</taxon>
        <taxon>Cytophagia</taxon>
        <taxon>Cytophagales</taxon>
        <taxon>Cytophagaceae</taxon>
        <taxon>Spirosoma</taxon>
    </lineage>
</organism>
<keyword evidence="1" id="KW-0472">Membrane</keyword>
<name>A0A7G5GWR7_9BACT</name>
<dbReference type="EMBL" id="CP059732">
    <property type="protein sequence ID" value="QMW03309.1"/>
    <property type="molecule type" value="Genomic_DNA"/>
</dbReference>
<keyword evidence="1" id="KW-0812">Transmembrane</keyword>
<reference evidence="2 3" key="1">
    <citation type="submission" date="2020-07" db="EMBL/GenBank/DDBJ databases">
        <title>Spirosoma foliorum sp. nov., isolated from the leaves on the Nejang mountain Korea, Republic of.</title>
        <authorList>
            <person name="Ho H."/>
            <person name="Lee Y.-J."/>
            <person name="Nurcahyanto D.-A."/>
            <person name="Kim S.-G."/>
        </authorList>
    </citation>
    <scope>NUCLEOTIDE SEQUENCE [LARGE SCALE GENOMIC DNA]</scope>
    <source>
        <strain evidence="2 3">PL0136</strain>
    </source>
</reference>
<evidence type="ECO:0000313" key="3">
    <source>
        <dbReference type="Proteomes" id="UP000515369"/>
    </source>
</evidence>
<feature type="transmembrane region" description="Helical" evidence="1">
    <location>
        <begin position="114"/>
        <end position="135"/>
    </location>
</feature>
<accession>A0A7G5GWR7</accession>
<protein>
    <submittedName>
        <fullName evidence="2">Uncharacterized protein</fullName>
    </submittedName>
</protein>
<dbReference type="RefSeq" id="WP_182460596.1">
    <property type="nucleotide sequence ID" value="NZ_CP059732.1"/>
</dbReference>
<dbReference type="KEGG" id="sfol:H3H32_36535"/>
<sequence length="423" mass="47145">MISDSTDLLRCKQLIEQKLDWGAGETWTSVDFENLQQRILDETGVSLSASTLRRIWGRVDYQHLPSNTTLNTLAQFAGYSDWRTFIRAQLPQELPPTPVEPLPMKSGTKPAINWVKLSWMVGLVVAVVLIGLVAFDQKQPQLNAEQYHFSSKPLTRSIPNSIIFTYDASASPTDSVYIQQSWNPRLRTLVDKNGQTHTSIYYEPGYYRAKLIVGKQIVQEHPLLIPTDGWLGTIATNPVPVYLKSSDYIRPDRLQLPIAGVQQKNVPLQPDVPMVKYFNVGNFKSVPITNFSFSSDVRNDYGEGAATCQLTWVELITDDMPITIPLSTKGCVSELTLLDGTHMISGKKTDLSRLGVDFANWVNVSCKSDGHKLYYHVNGELAYETALPQKKVSIVGIAYGFKGTGAVKNINLQAGGKKVFQAF</sequence>
<proteinExistence type="predicted"/>
<evidence type="ECO:0000313" key="2">
    <source>
        <dbReference type="EMBL" id="QMW03309.1"/>
    </source>
</evidence>